<dbReference type="Pfam" id="PF13041">
    <property type="entry name" value="PPR_2"/>
    <property type="match status" value="1"/>
</dbReference>
<feature type="repeat" description="PPR" evidence="3">
    <location>
        <begin position="684"/>
        <end position="718"/>
    </location>
</feature>
<evidence type="ECO:0000313" key="7">
    <source>
        <dbReference type="Proteomes" id="UP000836841"/>
    </source>
</evidence>
<sequence>MNLAIPNPNSHQLSFLIQNTSFVGNRRFADGNRLRFLSGGKRQPCSVAGKIKAKTKDLVLGNPSVSVEKGKYSYDVESLINKLSSLPPRGSIARCLDIFKNKLSLNDFALVFKEFAGRGDWQRSLRLFKYMQRQIWCKPNEHIYTIMISLLGREGLLDKCLEIFEEMPSQGVARSVFSYTALINAYGRNGRYETSLELLDRMKNEKISPSILTYNTVINACARGGLDWEGLLGLFAEMRHEGIQPDIVTYNTLLSACAIRGLADEAEMVFRTMNDGGIVPDLTTYSHLVETFGKLGRLEKVSNLLSEMASGGSLPDITSYNVLLEAYAKTGSIKEAMGVFHQMQAAGCTPNANTYSVLLNLFGQSGRYDDVRQLFLEMKSSNTDPDAATYNILIDVFGEGGYFKEVVTLFHDMVEENIEPDMETYEGIIFACGKGGLHEDARKILQYMTAKDIVPSSKAYTGVIEAFGQAALYEEALVAFNTMHEVGSNPSIETYHSLLYSFARGGLFKESEVILSRLVDSGIPRNRDTFNAQIEAYKQGGKFEEAVKTYVDMDKSRCDPDERTLEAVLSVYSCARLVDECREQFEEMKASDILPSIMCYCMMLSVYGKTESFLVFQHWQAWKPYASVMWDDVNELLEEMLSNRVSNIHQVIGQMIKGDYDDDSNWQIVEYVLDKLNSEGCGLGIRFYNALLDALWWLGQKERAARVLNEATKRGLFPELFRKNKLVRSVDVHRMSEGGMYTALSVWLNDLNDMLLKGEDLPQLAVVVSVRGQLEKSSAARESPMAKAAFSFLQDHVSSSFSFTGWNGGRIMCQRSQLKQLLGTKEPTSEESQDKNLVAVINSPFAAGARTSTSSDTNHTNHSGGNPSQRRTKTKKELAGSPA</sequence>
<accession>A0AAU9SJG0</accession>
<feature type="repeat" description="PPR" evidence="3">
    <location>
        <begin position="526"/>
        <end position="560"/>
    </location>
</feature>
<dbReference type="InterPro" id="IPR011990">
    <property type="entry name" value="TPR-like_helical_dom_sf"/>
</dbReference>
<feature type="repeat" description="PPR" evidence="3">
    <location>
        <begin position="175"/>
        <end position="209"/>
    </location>
</feature>
<feature type="repeat" description="PPR" evidence="3">
    <location>
        <begin position="491"/>
        <end position="525"/>
    </location>
</feature>
<evidence type="ECO:0000256" key="4">
    <source>
        <dbReference type="SAM" id="MobiDB-lite"/>
    </source>
</evidence>
<dbReference type="Pfam" id="PF23276">
    <property type="entry name" value="TPR_24"/>
    <property type="match status" value="1"/>
</dbReference>
<dbReference type="PROSITE" id="PS50828">
    <property type="entry name" value="SMR"/>
    <property type="match status" value="1"/>
</dbReference>
<dbReference type="Gene3D" id="1.25.40.10">
    <property type="entry name" value="Tetratricopeptide repeat domain"/>
    <property type="match status" value="4"/>
</dbReference>
<feature type="repeat" description="PPR" evidence="3">
    <location>
        <begin position="561"/>
        <end position="595"/>
    </location>
</feature>
<organism evidence="6 7">
    <name type="scientific">Thlaspi arvense</name>
    <name type="common">Field penny-cress</name>
    <dbReference type="NCBI Taxonomy" id="13288"/>
    <lineage>
        <taxon>Eukaryota</taxon>
        <taxon>Viridiplantae</taxon>
        <taxon>Streptophyta</taxon>
        <taxon>Embryophyta</taxon>
        <taxon>Tracheophyta</taxon>
        <taxon>Spermatophyta</taxon>
        <taxon>Magnoliopsida</taxon>
        <taxon>eudicotyledons</taxon>
        <taxon>Gunneridae</taxon>
        <taxon>Pentapetalae</taxon>
        <taxon>rosids</taxon>
        <taxon>malvids</taxon>
        <taxon>Brassicales</taxon>
        <taxon>Brassicaceae</taxon>
        <taxon>Thlaspideae</taxon>
        <taxon>Thlaspi</taxon>
    </lineage>
</organism>
<evidence type="ECO:0000259" key="5">
    <source>
        <dbReference type="PROSITE" id="PS50828"/>
    </source>
</evidence>
<feature type="repeat" description="PPR" evidence="3">
    <location>
        <begin position="421"/>
        <end position="455"/>
    </location>
</feature>
<comment type="similarity">
    <text evidence="1">Belongs to the PPR family. P subfamily.</text>
</comment>
<evidence type="ECO:0000256" key="2">
    <source>
        <dbReference type="ARBA" id="ARBA00022737"/>
    </source>
</evidence>
<dbReference type="InterPro" id="IPR057027">
    <property type="entry name" value="TPR_mt"/>
</dbReference>
<feature type="repeat" description="PPR" evidence="3">
    <location>
        <begin position="140"/>
        <end position="174"/>
    </location>
</feature>
<dbReference type="EMBL" id="OU466861">
    <property type="protein sequence ID" value="CAH2067309.1"/>
    <property type="molecule type" value="Genomic_DNA"/>
</dbReference>
<feature type="repeat" description="PPR" evidence="3">
    <location>
        <begin position="210"/>
        <end position="245"/>
    </location>
</feature>
<dbReference type="InterPro" id="IPR002885">
    <property type="entry name" value="PPR_rpt"/>
</dbReference>
<feature type="repeat" description="PPR" evidence="3">
    <location>
        <begin position="351"/>
        <end position="385"/>
    </location>
</feature>
<evidence type="ECO:0000256" key="3">
    <source>
        <dbReference type="PROSITE-ProRule" id="PRU00708"/>
    </source>
</evidence>
<gene>
    <name evidence="6" type="ORF">TAV2_LOCUS17058</name>
</gene>
<proteinExistence type="inferred from homology"/>
<evidence type="ECO:0000256" key="1">
    <source>
        <dbReference type="ARBA" id="ARBA00007626"/>
    </source>
</evidence>
<feature type="region of interest" description="Disordered" evidence="4">
    <location>
        <begin position="848"/>
        <end position="883"/>
    </location>
</feature>
<name>A0AAU9SJG0_THLAR</name>
<dbReference type="Pfam" id="PF01535">
    <property type="entry name" value="PPR"/>
    <property type="match status" value="2"/>
</dbReference>
<feature type="repeat" description="PPR" evidence="3">
    <location>
        <begin position="386"/>
        <end position="420"/>
    </location>
</feature>
<reference evidence="6 7" key="1">
    <citation type="submission" date="2022-03" db="EMBL/GenBank/DDBJ databases">
        <authorList>
            <person name="Nunn A."/>
            <person name="Chopra R."/>
            <person name="Nunn A."/>
            <person name="Contreras Garrido A."/>
        </authorList>
    </citation>
    <scope>NUCLEOTIDE SEQUENCE [LARGE SCALE GENOMIC DNA]</scope>
</reference>
<dbReference type="PROSITE" id="PS51375">
    <property type="entry name" value="PPR"/>
    <property type="match status" value="14"/>
</dbReference>
<feature type="repeat" description="PPR" evidence="3">
    <location>
        <begin position="246"/>
        <end position="280"/>
    </location>
</feature>
<dbReference type="AlphaFoldDB" id="A0AAU9SJG0"/>
<dbReference type="PANTHER" id="PTHR47447">
    <property type="entry name" value="OS03G0856100 PROTEIN"/>
    <property type="match status" value="1"/>
</dbReference>
<dbReference type="SMART" id="SM00463">
    <property type="entry name" value="SMR"/>
    <property type="match status" value="1"/>
</dbReference>
<dbReference type="Proteomes" id="UP000836841">
    <property type="component" value="Chromosome 5"/>
</dbReference>
<dbReference type="NCBIfam" id="TIGR00756">
    <property type="entry name" value="PPR"/>
    <property type="match status" value="9"/>
</dbReference>
<keyword evidence="2" id="KW-0677">Repeat</keyword>
<dbReference type="FunFam" id="1.25.40.10:FF:001705">
    <property type="entry name" value="Pentatricopeptide repeat-containing protein At1g74850, chloroplastic"/>
    <property type="match status" value="1"/>
</dbReference>
<feature type="domain" description="Smr" evidence="5">
    <location>
        <begin position="730"/>
        <end position="819"/>
    </location>
</feature>
<feature type="repeat" description="PPR" evidence="3">
    <location>
        <begin position="456"/>
        <end position="490"/>
    </location>
</feature>
<evidence type="ECO:0000313" key="6">
    <source>
        <dbReference type="EMBL" id="CAH2067309.1"/>
    </source>
</evidence>
<dbReference type="Pfam" id="PF13812">
    <property type="entry name" value="PPR_3"/>
    <property type="match status" value="2"/>
</dbReference>
<dbReference type="InterPro" id="IPR002625">
    <property type="entry name" value="Smr_dom"/>
</dbReference>
<feature type="repeat" description="PPR" evidence="3">
    <location>
        <begin position="316"/>
        <end position="350"/>
    </location>
</feature>
<keyword evidence="7" id="KW-1185">Reference proteome</keyword>
<dbReference type="FunFam" id="1.25.40.10:FF:000530">
    <property type="entry name" value="Pentatricopeptide repeat-containing protein At1g74850, chloroplastic"/>
    <property type="match status" value="1"/>
</dbReference>
<feature type="compositionally biased region" description="Low complexity" evidence="4">
    <location>
        <begin position="851"/>
        <end position="863"/>
    </location>
</feature>
<feature type="repeat" description="PPR" evidence="3">
    <location>
        <begin position="281"/>
        <end position="315"/>
    </location>
</feature>
<dbReference type="PANTHER" id="PTHR47447:SF17">
    <property type="entry name" value="OS12G0638900 PROTEIN"/>
    <property type="match status" value="1"/>
</dbReference>
<protein>
    <recommendedName>
        <fullName evidence="5">Smr domain-containing protein</fullName>
    </recommendedName>
</protein>